<name>A0A835MQN6_9ROSI</name>
<proteinExistence type="predicted"/>
<sequence length="69" mass="7667">MALQVANMAEAMIEALGEQLTRKEETVKTTLSMPRELVYVAEDILTDCLHRAEYRNEGFSAAATSPHVN</sequence>
<keyword evidence="2" id="KW-1185">Reference proteome</keyword>
<evidence type="ECO:0000313" key="2">
    <source>
        <dbReference type="Proteomes" id="UP000657918"/>
    </source>
</evidence>
<dbReference type="OrthoDB" id="1719249at2759"/>
<protein>
    <submittedName>
        <fullName evidence="1">Uncharacterized protein</fullName>
    </submittedName>
</protein>
<accession>A0A835MQN6</accession>
<evidence type="ECO:0000313" key="1">
    <source>
        <dbReference type="EMBL" id="KAF9672919.1"/>
    </source>
</evidence>
<reference evidence="1 2" key="1">
    <citation type="submission" date="2020-10" db="EMBL/GenBank/DDBJ databases">
        <title>Plant Genome Project.</title>
        <authorList>
            <person name="Zhang R.-G."/>
        </authorList>
    </citation>
    <scope>NUCLEOTIDE SEQUENCE [LARGE SCALE GENOMIC DNA]</scope>
    <source>
        <strain evidence="1">FAFU-HL-1</strain>
        <tissue evidence="1">Leaf</tissue>
    </source>
</reference>
<comment type="caution">
    <text evidence="1">The sequence shown here is derived from an EMBL/GenBank/DDBJ whole genome shotgun (WGS) entry which is preliminary data.</text>
</comment>
<organism evidence="1 2">
    <name type="scientific">Salix dunnii</name>
    <dbReference type="NCBI Taxonomy" id="1413687"/>
    <lineage>
        <taxon>Eukaryota</taxon>
        <taxon>Viridiplantae</taxon>
        <taxon>Streptophyta</taxon>
        <taxon>Embryophyta</taxon>
        <taxon>Tracheophyta</taxon>
        <taxon>Spermatophyta</taxon>
        <taxon>Magnoliopsida</taxon>
        <taxon>eudicotyledons</taxon>
        <taxon>Gunneridae</taxon>
        <taxon>Pentapetalae</taxon>
        <taxon>rosids</taxon>
        <taxon>fabids</taxon>
        <taxon>Malpighiales</taxon>
        <taxon>Salicaceae</taxon>
        <taxon>Saliceae</taxon>
        <taxon>Salix</taxon>
    </lineage>
</organism>
<dbReference type="EMBL" id="JADGMS010000011">
    <property type="protein sequence ID" value="KAF9672919.1"/>
    <property type="molecule type" value="Genomic_DNA"/>
</dbReference>
<dbReference type="Proteomes" id="UP000657918">
    <property type="component" value="Chromosome 11"/>
</dbReference>
<gene>
    <name evidence="1" type="ORF">SADUNF_Sadunf11G0094400</name>
</gene>
<dbReference type="AlphaFoldDB" id="A0A835MQN6"/>